<name>A0AAE0SZ77_9BIVA</name>
<evidence type="ECO:0000313" key="4">
    <source>
        <dbReference type="Proteomes" id="UP001195483"/>
    </source>
</evidence>
<dbReference type="InterPro" id="IPR041249">
    <property type="entry name" value="HEPN_DZIP3"/>
</dbReference>
<dbReference type="Pfam" id="PF18738">
    <property type="entry name" value="HEPN_DZIP3"/>
    <property type="match status" value="1"/>
</dbReference>
<comment type="caution">
    <text evidence="3">The sequence shown here is derived from an EMBL/GenBank/DDBJ whole genome shotgun (WGS) entry which is preliminary data.</text>
</comment>
<protein>
    <recommendedName>
        <fullName evidence="2">DZIP3-like HEPN domain-containing protein</fullName>
    </recommendedName>
</protein>
<sequence>MLVDKVISSVKTEMPPSVPDPENSEDEKQDDNASDIITSDKRKPAFEETSIQIVQDIPIEQIVEESLNQAEIQMDKEERDLFLRLHEEIGTTLHFSKDPQTLIDVQKSLQDTEMFIEQSHPDMKDEWLEYKNQGKLTPELIDVFCAEERNRKLHIYKYYFLNKMEKLNILIRGRSFNENGVKEEDFYFTPCMLRKEAPREVIAPKNDVHMVSTSVLCWVIIGKFLMPEIFQKLIVACLARWPVAKKKKTSENLIFQNCTVFDLDPVHRLFLHFENHTVFARITRMGIDDIINAKSCTRVRKFITRNLSETISHLDPKLKYRLCVQNAESQDIPEDIRSYVSPPFEMWFADKVHDPNAPITREHMNLARLCVAMVTICGKAMRDILQANVPAPHTNINEAILANKTKLIGRTENGSGKGQNSLLNKDQCKLLFTDPKHQHLASIDQFDISLLYTLIRNLSKVQPPSTNWGVAPQDRPWDKSVGANVERIHTYRNELCGHSVDGEISQDDFEDYWKKLVLVLSDLDNEIGQQEYCQELDKQKRQVMSVYEAC</sequence>
<dbReference type="EMBL" id="JAEAOA010001423">
    <property type="protein sequence ID" value="KAK3600439.1"/>
    <property type="molecule type" value="Genomic_DNA"/>
</dbReference>
<feature type="domain" description="DZIP3-like HEPN" evidence="2">
    <location>
        <begin position="419"/>
        <end position="532"/>
    </location>
</feature>
<dbReference type="Proteomes" id="UP001195483">
    <property type="component" value="Unassembled WGS sequence"/>
</dbReference>
<reference evidence="3" key="1">
    <citation type="journal article" date="2021" name="Genome Biol. Evol.">
        <title>A High-Quality Reference Genome for a Parasitic Bivalve with Doubly Uniparental Inheritance (Bivalvia: Unionida).</title>
        <authorList>
            <person name="Smith C.H."/>
        </authorList>
    </citation>
    <scope>NUCLEOTIDE SEQUENCE</scope>
    <source>
        <strain evidence="3">CHS0354</strain>
    </source>
</reference>
<evidence type="ECO:0000313" key="3">
    <source>
        <dbReference type="EMBL" id="KAK3600439.1"/>
    </source>
</evidence>
<reference evidence="3" key="2">
    <citation type="journal article" date="2021" name="Genome Biol. Evol.">
        <title>Developing a high-quality reference genome for a parasitic bivalve with doubly uniparental inheritance (Bivalvia: Unionida).</title>
        <authorList>
            <person name="Smith C.H."/>
        </authorList>
    </citation>
    <scope>NUCLEOTIDE SEQUENCE</scope>
    <source>
        <strain evidence="3">CHS0354</strain>
        <tissue evidence="3">Mantle</tissue>
    </source>
</reference>
<organism evidence="3 4">
    <name type="scientific">Potamilus streckersoni</name>
    <dbReference type="NCBI Taxonomy" id="2493646"/>
    <lineage>
        <taxon>Eukaryota</taxon>
        <taxon>Metazoa</taxon>
        <taxon>Spiralia</taxon>
        <taxon>Lophotrochozoa</taxon>
        <taxon>Mollusca</taxon>
        <taxon>Bivalvia</taxon>
        <taxon>Autobranchia</taxon>
        <taxon>Heteroconchia</taxon>
        <taxon>Palaeoheterodonta</taxon>
        <taxon>Unionida</taxon>
        <taxon>Unionoidea</taxon>
        <taxon>Unionidae</taxon>
        <taxon>Ambleminae</taxon>
        <taxon>Lampsilini</taxon>
        <taxon>Potamilus</taxon>
    </lineage>
</organism>
<reference evidence="3" key="3">
    <citation type="submission" date="2023-05" db="EMBL/GenBank/DDBJ databases">
        <authorList>
            <person name="Smith C.H."/>
        </authorList>
    </citation>
    <scope>NUCLEOTIDE SEQUENCE</scope>
    <source>
        <strain evidence="3">CHS0354</strain>
        <tissue evidence="3">Mantle</tissue>
    </source>
</reference>
<accession>A0AAE0SZ77</accession>
<feature type="compositionally biased region" description="Acidic residues" evidence="1">
    <location>
        <begin position="22"/>
        <end position="33"/>
    </location>
</feature>
<evidence type="ECO:0000256" key="1">
    <source>
        <dbReference type="SAM" id="MobiDB-lite"/>
    </source>
</evidence>
<feature type="region of interest" description="Disordered" evidence="1">
    <location>
        <begin position="1"/>
        <end position="42"/>
    </location>
</feature>
<evidence type="ECO:0000259" key="2">
    <source>
        <dbReference type="Pfam" id="PF18738"/>
    </source>
</evidence>
<dbReference type="AlphaFoldDB" id="A0AAE0SZ77"/>
<proteinExistence type="predicted"/>
<keyword evidence="4" id="KW-1185">Reference proteome</keyword>
<gene>
    <name evidence="3" type="ORF">CHS0354_023648</name>
</gene>